<dbReference type="Gene3D" id="1.20.1270.60">
    <property type="entry name" value="Arfaptin homology (AH) domain/BAR domain"/>
    <property type="match status" value="1"/>
</dbReference>
<feature type="coiled-coil region" evidence="3">
    <location>
        <begin position="175"/>
        <end position="202"/>
    </location>
</feature>
<dbReference type="InterPro" id="IPR027267">
    <property type="entry name" value="AH/BAR_dom_sf"/>
</dbReference>
<organism evidence="7 8">
    <name type="scientific">Littorina saxatilis</name>
    <dbReference type="NCBI Taxonomy" id="31220"/>
    <lineage>
        <taxon>Eukaryota</taxon>
        <taxon>Metazoa</taxon>
        <taxon>Spiralia</taxon>
        <taxon>Lophotrochozoa</taxon>
        <taxon>Mollusca</taxon>
        <taxon>Gastropoda</taxon>
        <taxon>Caenogastropoda</taxon>
        <taxon>Littorinimorpha</taxon>
        <taxon>Littorinoidea</taxon>
        <taxon>Littorinidae</taxon>
        <taxon>Littorina</taxon>
    </lineage>
</organism>
<feature type="compositionally biased region" description="Polar residues" evidence="4">
    <location>
        <begin position="783"/>
        <end position="796"/>
    </location>
</feature>
<keyword evidence="2" id="KW-0597">Phosphoprotein</keyword>
<evidence type="ECO:0000256" key="2">
    <source>
        <dbReference type="ARBA" id="ARBA00022553"/>
    </source>
</evidence>
<dbReference type="GO" id="GO:0005737">
    <property type="term" value="C:cytoplasm"/>
    <property type="evidence" value="ECO:0007669"/>
    <property type="project" value="InterPro"/>
</dbReference>
<evidence type="ECO:0000259" key="6">
    <source>
        <dbReference type="PROSITE" id="PS51021"/>
    </source>
</evidence>
<proteinExistence type="predicted"/>
<feature type="compositionally biased region" description="Basic and acidic residues" evidence="4">
    <location>
        <begin position="488"/>
        <end position="497"/>
    </location>
</feature>
<dbReference type="PROSITE" id="PS51021">
    <property type="entry name" value="BAR"/>
    <property type="match status" value="1"/>
</dbReference>
<dbReference type="Pfam" id="PF03114">
    <property type="entry name" value="BAR"/>
    <property type="match status" value="1"/>
</dbReference>
<dbReference type="SUPFAM" id="SSF48350">
    <property type="entry name" value="GTPase activation domain, GAP"/>
    <property type="match status" value="1"/>
</dbReference>
<sequence length="1028" mass="109912">MWKKENLRKNFLRVKQMADQNLGRAEKSEVLTEDQQGNERRVEVVRQVSHNLIKKVGALLEAPGTDYDKRLKKLPETGLSHTFTESAGMLGPDTLLGSICQQCGDCQAVLATKELQCEIDIENKVLTPLQTIAEIDIPSIMKHRKQLAKSTLDMDSAKSRFNSAVRQSQAQGTNMASAAAKADALRDEHDEACNRVEAIKDNLSIELCNFVARESEHSARLVALLEAQATYHKNALKVIEDAIPKMKATIEKSPLKPVFGMALEEHLKMMGRDVSLVLEACILTLIDIGMEEEGLFRIAGSALKLKKLRACIDAHALDMEEFSNEPHTVAGVLKQYLRELPEPLMTYNLCKEFMDASQLPPDQRFKSLQAIVNKLPPANYNNIRYLVKFLQLLAEKSQINKMTPSNIAIVMGPNLLWAKGESAPNMMTTGAVSSIIESFIIHADQFFPGELDFHLTGQGRAPPSPSIVPPSAKELPVVSVFNAEDEPDSPKQERASELRTVTQPGESTLVQIAEGGSTEALNTSEPDVLSLDLGSESSGEVVMSGVGPGTRAMSSSHRGDGVLPALAPATNLSLAPNSARKRPIMSAPCPPGSAAWASSPNLTSLSMGSAPPLLLSPSSLSRAQSITSHASPVPPMSPSQSVHSDMYTTLFALHSLEQGGEAWSNYQTRVRSLLDGQFQSGTLAPPSPSEREKLIVSQPGAEQSSPRPQANQRNPSPSPSPMPTEPEAEAATEKVGAALDGSVDECQGRSAEAKGSQDFDFNETGAFSPDSPGQDFRHDNPVMTASSPSVLTHSTTPNSGSPVPNSASPAANSLSPANDSPEGPQTSPKVQRRLTKKPAPPPPPDRSYTVAVTASMSKATGNGGLTSMTWHRSAPLNSPQPSADQAAYHHGEGDRRHSPPERRTSGHERPHGPPPERPERPSAPPPERPKAPPTLQTGTQHPPGAPGGHQRSASTGAMHIITTASPSPGSASHESLQAGAGTTLTTVAGNVIHSGTATLGRHSSMRPARPNPPPPPPPINQTSEETHL</sequence>
<feature type="region of interest" description="Disordered" evidence="4">
    <location>
        <begin position="678"/>
        <end position="1028"/>
    </location>
</feature>
<dbReference type="InterPro" id="IPR047165">
    <property type="entry name" value="RHG17/44/SH3BP1-like"/>
</dbReference>
<comment type="caution">
    <text evidence="7">The sequence shown here is derived from an EMBL/GenBank/DDBJ whole genome shotgun (WGS) entry which is preliminary data.</text>
</comment>
<dbReference type="InterPro" id="IPR004148">
    <property type="entry name" value="BAR_dom"/>
</dbReference>
<dbReference type="EMBL" id="JBAMIC010000002">
    <property type="protein sequence ID" value="KAK7113459.1"/>
    <property type="molecule type" value="Genomic_DNA"/>
</dbReference>
<dbReference type="Gene3D" id="1.10.555.10">
    <property type="entry name" value="Rho GTPase activation protein"/>
    <property type="match status" value="1"/>
</dbReference>
<keyword evidence="3" id="KW-0175">Coiled coil</keyword>
<evidence type="ECO:0000313" key="7">
    <source>
        <dbReference type="EMBL" id="KAK7113459.1"/>
    </source>
</evidence>
<feature type="compositionally biased region" description="Pro residues" evidence="4">
    <location>
        <begin position="1009"/>
        <end position="1019"/>
    </location>
</feature>
<gene>
    <name evidence="7" type="ORF">V1264_012746</name>
</gene>
<keyword evidence="8" id="KW-1185">Reference proteome</keyword>
<feature type="compositionally biased region" description="Low complexity" evidence="4">
    <location>
        <begin position="797"/>
        <end position="821"/>
    </location>
</feature>
<evidence type="ECO:0000313" key="8">
    <source>
        <dbReference type="Proteomes" id="UP001374579"/>
    </source>
</evidence>
<name>A0AAN9BXR1_9CAEN</name>
<feature type="domain" description="Rho-GAP" evidence="5">
    <location>
        <begin position="261"/>
        <end position="447"/>
    </location>
</feature>
<dbReference type="PROSITE" id="PS50238">
    <property type="entry name" value="RHOGAP"/>
    <property type="match status" value="1"/>
</dbReference>
<dbReference type="InterPro" id="IPR000198">
    <property type="entry name" value="RhoGAP_dom"/>
</dbReference>
<evidence type="ECO:0000256" key="4">
    <source>
        <dbReference type="SAM" id="MobiDB-lite"/>
    </source>
</evidence>
<dbReference type="GO" id="GO:0005096">
    <property type="term" value="F:GTPase activator activity"/>
    <property type="evidence" value="ECO:0007669"/>
    <property type="project" value="UniProtKB-KW"/>
</dbReference>
<evidence type="ECO:0000256" key="1">
    <source>
        <dbReference type="ARBA" id="ARBA00022468"/>
    </source>
</evidence>
<dbReference type="SMART" id="SM00721">
    <property type="entry name" value="BAR"/>
    <property type="match status" value="1"/>
</dbReference>
<dbReference type="PANTHER" id="PTHR14130">
    <property type="entry name" value="3BP-1 RELATED RHOGAP"/>
    <property type="match status" value="1"/>
</dbReference>
<feature type="compositionally biased region" description="Polar residues" evidence="4">
    <location>
        <begin position="850"/>
        <end position="883"/>
    </location>
</feature>
<evidence type="ECO:0000259" key="5">
    <source>
        <dbReference type="PROSITE" id="PS50238"/>
    </source>
</evidence>
<dbReference type="GO" id="GO:0007165">
    <property type="term" value="P:signal transduction"/>
    <property type="evidence" value="ECO:0007669"/>
    <property type="project" value="InterPro"/>
</dbReference>
<feature type="compositionally biased region" description="Low complexity" evidence="4">
    <location>
        <begin position="978"/>
        <end position="989"/>
    </location>
</feature>
<keyword evidence="1" id="KW-0343">GTPase activation</keyword>
<dbReference type="GO" id="GO:0035020">
    <property type="term" value="P:regulation of Rac protein signal transduction"/>
    <property type="evidence" value="ECO:0007669"/>
    <property type="project" value="TreeGrafter"/>
</dbReference>
<dbReference type="FunFam" id="1.10.555.10:FF:000001">
    <property type="entry name" value="Rho GTPase activating protein 44"/>
    <property type="match status" value="1"/>
</dbReference>
<evidence type="ECO:0000256" key="3">
    <source>
        <dbReference type="SAM" id="Coils"/>
    </source>
</evidence>
<feature type="region of interest" description="Disordered" evidence="4">
    <location>
        <begin position="484"/>
        <end position="506"/>
    </location>
</feature>
<dbReference type="SUPFAM" id="SSF103657">
    <property type="entry name" value="BAR/IMD domain-like"/>
    <property type="match status" value="1"/>
</dbReference>
<dbReference type="AlphaFoldDB" id="A0AAN9BXR1"/>
<dbReference type="GO" id="GO:0032956">
    <property type="term" value="P:regulation of actin cytoskeleton organization"/>
    <property type="evidence" value="ECO:0007669"/>
    <property type="project" value="TreeGrafter"/>
</dbReference>
<dbReference type="InterPro" id="IPR008936">
    <property type="entry name" value="Rho_GTPase_activation_prot"/>
</dbReference>
<dbReference type="Pfam" id="PF00620">
    <property type="entry name" value="RhoGAP"/>
    <property type="match status" value="1"/>
</dbReference>
<feature type="compositionally biased region" description="Basic and acidic residues" evidence="4">
    <location>
        <begin position="887"/>
        <end position="920"/>
    </location>
</feature>
<feature type="compositionally biased region" description="Polar residues" evidence="4">
    <location>
        <begin position="700"/>
        <end position="714"/>
    </location>
</feature>
<protein>
    <submittedName>
        <fullName evidence="7">Uncharacterized protein</fullName>
    </submittedName>
</protein>
<dbReference type="PANTHER" id="PTHR14130:SF14">
    <property type="entry name" value="RHO GTPASE-ACTIVATING PROTEIN 92B"/>
    <property type="match status" value="1"/>
</dbReference>
<dbReference type="Proteomes" id="UP001374579">
    <property type="component" value="Unassembled WGS sequence"/>
</dbReference>
<accession>A0AAN9BXR1</accession>
<feature type="compositionally biased region" description="Polar residues" evidence="4">
    <location>
        <begin position="962"/>
        <end position="975"/>
    </location>
</feature>
<dbReference type="CDD" id="cd07595">
    <property type="entry name" value="BAR_RhoGAP_Rich-like"/>
    <property type="match status" value="1"/>
</dbReference>
<reference evidence="7 8" key="1">
    <citation type="submission" date="2024-02" db="EMBL/GenBank/DDBJ databases">
        <title>Chromosome-scale genome assembly of the rough periwinkle Littorina saxatilis.</title>
        <authorList>
            <person name="De Jode A."/>
            <person name="Faria R."/>
            <person name="Formenti G."/>
            <person name="Sims Y."/>
            <person name="Smith T.P."/>
            <person name="Tracey A."/>
            <person name="Wood J.M.D."/>
            <person name="Zagrodzka Z.B."/>
            <person name="Johannesson K."/>
            <person name="Butlin R.K."/>
            <person name="Leder E.H."/>
        </authorList>
    </citation>
    <scope>NUCLEOTIDE SEQUENCE [LARGE SCALE GENOMIC DNA]</scope>
    <source>
        <strain evidence="7">Snail1</strain>
        <tissue evidence="7">Muscle</tissue>
    </source>
</reference>
<feature type="domain" description="BAR" evidence="6">
    <location>
        <begin position="20"/>
        <end position="255"/>
    </location>
</feature>
<dbReference type="SMART" id="SM00324">
    <property type="entry name" value="RhoGAP"/>
    <property type="match status" value="1"/>
</dbReference>